<dbReference type="InterPro" id="IPR023214">
    <property type="entry name" value="HAD_sf"/>
</dbReference>
<evidence type="ECO:0000256" key="3">
    <source>
        <dbReference type="ARBA" id="ARBA00022723"/>
    </source>
</evidence>
<evidence type="ECO:0000313" key="7">
    <source>
        <dbReference type="EMBL" id="KAL3823387.1"/>
    </source>
</evidence>
<dbReference type="InterPro" id="IPR011032">
    <property type="entry name" value="GroES-like_sf"/>
</dbReference>
<reference evidence="7 8" key="1">
    <citation type="submission" date="2024-10" db="EMBL/GenBank/DDBJ databases">
        <title>Updated reference genomes for cyclostephanoid diatoms.</title>
        <authorList>
            <person name="Roberts W.R."/>
            <person name="Alverson A.J."/>
        </authorList>
    </citation>
    <scope>NUCLEOTIDE SEQUENCE [LARGE SCALE GENOMIC DNA]</scope>
    <source>
        <strain evidence="7 8">AJA228-03</strain>
    </source>
</reference>
<name>A0ABD3SGE8_9STRA</name>
<keyword evidence="6" id="KW-0472">Membrane</keyword>
<keyword evidence="4" id="KW-0862">Zinc</keyword>
<comment type="caution">
    <text evidence="7">The sequence shown here is derived from an EMBL/GenBank/DDBJ whole genome shotgun (WGS) entry which is preliminary data.</text>
</comment>
<dbReference type="AlphaFoldDB" id="A0ABD3SGE8"/>
<dbReference type="PANTHER" id="PTHR43350:SF19">
    <property type="entry name" value="D-GULOSIDE 3-DEHYDROGENASE"/>
    <property type="match status" value="1"/>
</dbReference>
<protein>
    <submittedName>
        <fullName evidence="7">Uncharacterized protein</fullName>
    </submittedName>
</protein>
<dbReference type="InterPro" id="IPR036291">
    <property type="entry name" value="NAD(P)-bd_dom_sf"/>
</dbReference>
<feature type="transmembrane region" description="Helical" evidence="6">
    <location>
        <begin position="6"/>
        <end position="28"/>
    </location>
</feature>
<evidence type="ECO:0000256" key="4">
    <source>
        <dbReference type="ARBA" id="ARBA00022833"/>
    </source>
</evidence>
<comment type="cofactor">
    <cofactor evidence="1">
        <name>Zn(2+)</name>
        <dbReference type="ChEBI" id="CHEBI:29105"/>
    </cofactor>
</comment>
<keyword evidence="5" id="KW-0560">Oxidoreductase</keyword>
<dbReference type="Gene3D" id="3.90.180.10">
    <property type="entry name" value="Medium-chain alcohol dehydrogenases, catalytic domain"/>
    <property type="match status" value="2"/>
</dbReference>
<dbReference type="EMBL" id="JALLPB020000039">
    <property type="protein sequence ID" value="KAL3823387.1"/>
    <property type="molecule type" value="Genomic_DNA"/>
</dbReference>
<dbReference type="SUPFAM" id="SSF56784">
    <property type="entry name" value="HAD-like"/>
    <property type="match status" value="1"/>
</dbReference>
<keyword evidence="3" id="KW-0479">Metal-binding</keyword>
<dbReference type="SUPFAM" id="SSF51735">
    <property type="entry name" value="NAD(P)-binding Rossmann-fold domains"/>
    <property type="match status" value="1"/>
</dbReference>
<proteinExistence type="inferred from homology"/>
<accession>A0ABD3SGE8</accession>
<comment type="similarity">
    <text evidence="2">Belongs to the zinc-containing alcohol dehydrogenase family.</text>
</comment>
<dbReference type="Gene3D" id="3.40.50.720">
    <property type="entry name" value="NAD(P)-binding Rossmann-like Domain"/>
    <property type="match status" value="1"/>
</dbReference>
<dbReference type="SUPFAM" id="SSF50129">
    <property type="entry name" value="GroES-like"/>
    <property type="match status" value="1"/>
</dbReference>
<dbReference type="GO" id="GO:0016491">
    <property type="term" value="F:oxidoreductase activity"/>
    <property type="evidence" value="ECO:0007669"/>
    <property type="project" value="UniProtKB-KW"/>
</dbReference>
<sequence length="1037" mass="115175">MLHYLWLYMHIAFSLAITSAIPVTLSPFKKRRGWGRPVGLRSTCANFPRGGWQDAENDGDIEKSKRLVIVIDVDNTLYSENDLVLSMGEGIESQIVRNTHLFGLLHFNLTTFQCDELHRDYGSTIEGLRHTLPPTLVKGTISRFYEEVYNSIDFSCLLGMSAKECMTQTKSKKVRSGYDHGSALQQRWTSLSESLKSISHKHPVYLASNSPKAHVLRVINSMGLGSVEFAGILTPDMQSKSLKQDEQINHESIYPTKSSPREFYKNILKKHPPISSRIILLDDSMHNLRVAESVGIEGIHINRSSRTLEEGISEAMGHILPPETVDTVPGERFTFSDIEYLNSKNKIDADAINPRVWKQLAQELAFRVQRSSDSVLRIGDLGAGMLFMLEFVLKGGGLNDREKPSMLDLINNYLERNQLLKIEYTAYESNLSLLHGCKERLFRLGFQDDQTNAPDGVLSFKLATSESTYGVDILVHLHLIDFQSEQRALKDLDLLIGCCFADLFDPDQLALSLQRFALGGNPPLVYLPITFAGITHFNPAYQSSPSQRELNQVIPSDTTAFRMYSQSLARHGHNLDPSQIVNKIRNHGGSLISKGSSDWIIDPTLDRHLWETMMYFFGMFGAREMAKNNLDATGWIKQCRQNPRPIVVSNVDLLLHLRAVTHEHYDNDDVVSTCEFVQAAQSQEIRFVAPYNVTTVTKRWNISDINRLTPDQVEVESLCSLISSGTELKIYKGSFDSSSPLDVNIKGMSERLMEYPLTYGYSLVGRVVACGSNVDDAESLVGRLVFTFSPHSSRVVVDRDAIQLVPDGISAEDAVFFPSVETALSLVHDANIRMGENVAVYGQGLIGLLVTSILSMQSPSLTSSSDCFGSVTAFDALDDRLCVSSSLGASSALKPDRAAAAGPFDCSIEVSGNPRALQLAIDHTSNNGRIIVGSWYGNSTVTLKLGIDFHRSNKAIIASQVSTITPTLAALWSKTRRFSYTWALIRSLHPSRLIAKRLPLHEAQQAYELLDKGHEQVICFTYGSNDHAGNSCDGSSS</sequence>
<evidence type="ECO:0000256" key="6">
    <source>
        <dbReference type="SAM" id="Phobius"/>
    </source>
</evidence>
<evidence type="ECO:0000256" key="5">
    <source>
        <dbReference type="ARBA" id="ARBA00023002"/>
    </source>
</evidence>
<dbReference type="InterPro" id="IPR036412">
    <property type="entry name" value="HAD-like_sf"/>
</dbReference>
<keyword evidence="6" id="KW-0812">Transmembrane</keyword>
<dbReference type="CDD" id="cd08255">
    <property type="entry name" value="2-desacetyl-2-hydroxyethyl_bacteriochlorophyllide_like"/>
    <property type="match status" value="1"/>
</dbReference>
<keyword evidence="8" id="KW-1185">Reference proteome</keyword>
<evidence type="ECO:0000256" key="1">
    <source>
        <dbReference type="ARBA" id="ARBA00001947"/>
    </source>
</evidence>
<organism evidence="7 8">
    <name type="scientific">Cyclostephanos tholiformis</name>
    <dbReference type="NCBI Taxonomy" id="382380"/>
    <lineage>
        <taxon>Eukaryota</taxon>
        <taxon>Sar</taxon>
        <taxon>Stramenopiles</taxon>
        <taxon>Ochrophyta</taxon>
        <taxon>Bacillariophyta</taxon>
        <taxon>Coscinodiscophyceae</taxon>
        <taxon>Thalassiosirophycidae</taxon>
        <taxon>Stephanodiscales</taxon>
        <taxon>Stephanodiscaceae</taxon>
        <taxon>Cyclostephanos</taxon>
    </lineage>
</organism>
<evidence type="ECO:0000313" key="8">
    <source>
        <dbReference type="Proteomes" id="UP001530377"/>
    </source>
</evidence>
<dbReference type="GO" id="GO:0046872">
    <property type="term" value="F:metal ion binding"/>
    <property type="evidence" value="ECO:0007669"/>
    <property type="project" value="UniProtKB-KW"/>
</dbReference>
<evidence type="ECO:0000256" key="2">
    <source>
        <dbReference type="ARBA" id="ARBA00008072"/>
    </source>
</evidence>
<dbReference type="Proteomes" id="UP001530377">
    <property type="component" value="Unassembled WGS sequence"/>
</dbReference>
<dbReference type="PANTHER" id="PTHR43350">
    <property type="entry name" value="NAD-DEPENDENT ALCOHOL DEHYDROGENASE"/>
    <property type="match status" value="1"/>
</dbReference>
<keyword evidence="6" id="KW-1133">Transmembrane helix</keyword>
<gene>
    <name evidence="7" type="ORF">ACHAXA_008882</name>
</gene>
<dbReference type="Gene3D" id="3.40.50.1000">
    <property type="entry name" value="HAD superfamily/HAD-like"/>
    <property type="match status" value="1"/>
</dbReference>